<feature type="region of interest" description="Disordered" evidence="6">
    <location>
        <begin position="381"/>
        <end position="414"/>
    </location>
</feature>
<accession>A0A8C9QYR3</accession>
<dbReference type="InterPro" id="IPR034732">
    <property type="entry name" value="EPHD"/>
</dbReference>
<keyword evidence="5" id="KW-0539">Nucleus</keyword>
<reference evidence="8" key="3">
    <citation type="submission" date="2025-09" db="UniProtKB">
        <authorList>
            <consortium name="Ensembl"/>
        </authorList>
    </citation>
    <scope>IDENTIFICATION</scope>
</reference>
<evidence type="ECO:0000256" key="3">
    <source>
        <dbReference type="ARBA" id="ARBA00022771"/>
    </source>
</evidence>
<dbReference type="GO" id="GO:0008270">
    <property type="term" value="F:zinc ion binding"/>
    <property type="evidence" value="ECO:0007669"/>
    <property type="project" value="UniProtKB-KW"/>
</dbReference>
<keyword evidence="4" id="KW-0862">Zinc</keyword>
<dbReference type="PROSITE" id="PS51805">
    <property type="entry name" value="EPHD"/>
    <property type="match status" value="1"/>
</dbReference>
<dbReference type="GO" id="GO:0005634">
    <property type="term" value="C:nucleus"/>
    <property type="evidence" value="ECO:0007669"/>
    <property type="project" value="UniProtKB-SubCell"/>
</dbReference>
<dbReference type="SMART" id="SM00249">
    <property type="entry name" value="PHD"/>
    <property type="match status" value="1"/>
</dbReference>
<evidence type="ECO:0000256" key="4">
    <source>
        <dbReference type="ARBA" id="ARBA00022833"/>
    </source>
</evidence>
<dbReference type="PANTHER" id="PTHR12420:SF4">
    <property type="entry name" value="PHD FINGER PROTEIN 11"/>
    <property type="match status" value="1"/>
</dbReference>
<dbReference type="Gene3D" id="3.30.40.10">
    <property type="entry name" value="Zinc/RING finger domain, C3HC4 (zinc finger)"/>
    <property type="match status" value="1"/>
</dbReference>
<dbReference type="Pfam" id="PF13771">
    <property type="entry name" value="zf-HC5HC2H"/>
    <property type="match status" value="1"/>
</dbReference>
<keyword evidence="3" id="KW-0863">Zinc-finger</keyword>
<organism evidence="8 9">
    <name type="scientific">Scleropages formosus</name>
    <name type="common">Asian bonytongue</name>
    <name type="synonym">Osteoglossum formosum</name>
    <dbReference type="NCBI Taxonomy" id="113540"/>
    <lineage>
        <taxon>Eukaryota</taxon>
        <taxon>Metazoa</taxon>
        <taxon>Chordata</taxon>
        <taxon>Craniata</taxon>
        <taxon>Vertebrata</taxon>
        <taxon>Euteleostomi</taxon>
        <taxon>Actinopterygii</taxon>
        <taxon>Neopterygii</taxon>
        <taxon>Teleostei</taxon>
        <taxon>Osteoglossocephala</taxon>
        <taxon>Osteoglossomorpha</taxon>
        <taxon>Osteoglossiformes</taxon>
        <taxon>Osteoglossidae</taxon>
        <taxon>Scleropages</taxon>
    </lineage>
</organism>
<dbReference type="KEGG" id="sfm:108933126"/>
<dbReference type="Ensembl" id="ENSSFOT00015001658.2">
    <property type="protein sequence ID" value="ENSSFOP00015001620.1"/>
    <property type="gene ID" value="ENSSFOG00015001134.2"/>
</dbReference>
<feature type="compositionally biased region" description="Polar residues" evidence="6">
    <location>
        <begin position="398"/>
        <end position="414"/>
    </location>
</feature>
<dbReference type="OrthoDB" id="512616at2759"/>
<dbReference type="PANTHER" id="PTHR12420">
    <property type="entry name" value="PHD FINGER PROTEIN"/>
    <property type="match status" value="1"/>
</dbReference>
<dbReference type="InterPro" id="IPR051188">
    <property type="entry name" value="PHD-type_Zinc_Finger"/>
</dbReference>
<dbReference type="InterPro" id="IPR013083">
    <property type="entry name" value="Znf_RING/FYVE/PHD"/>
</dbReference>
<feature type="compositionally biased region" description="Basic residues" evidence="6">
    <location>
        <begin position="158"/>
        <end position="174"/>
    </location>
</feature>
<evidence type="ECO:0000259" key="7">
    <source>
        <dbReference type="PROSITE" id="PS51805"/>
    </source>
</evidence>
<dbReference type="Proteomes" id="UP000694397">
    <property type="component" value="Chromosome 1"/>
</dbReference>
<evidence type="ECO:0000256" key="6">
    <source>
        <dbReference type="SAM" id="MobiDB-lite"/>
    </source>
</evidence>
<reference evidence="8 9" key="1">
    <citation type="submission" date="2019-04" db="EMBL/GenBank/DDBJ databases">
        <authorList>
            <consortium name="Wellcome Sanger Institute Data Sharing"/>
        </authorList>
    </citation>
    <scope>NUCLEOTIDE SEQUENCE [LARGE SCALE GENOMIC DNA]</scope>
</reference>
<feature type="compositionally biased region" description="Polar residues" evidence="6">
    <location>
        <begin position="381"/>
        <end position="390"/>
    </location>
</feature>
<reference evidence="8" key="2">
    <citation type="submission" date="2025-08" db="UniProtKB">
        <authorList>
            <consortium name="Ensembl"/>
        </authorList>
    </citation>
    <scope>IDENTIFICATION</scope>
</reference>
<dbReference type="AlphaFoldDB" id="A0A8C9QYR3"/>
<evidence type="ECO:0000256" key="5">
    <source>
        <dbReference type="ARBA" id="ARBA00023242"/>
    </source>
</evidence>
<feature type="domain" description="PHD-type" evidence="7">
    <location>
        <begin position="6"/>
        <end position="124"/>
    </location>
</feature>
<name>A0A8C9QYR3_SCLFO</name>
<keyword evidence="2" id="KW-0479">Metal-binding</keyword>
<feature type="compositionally biased region" description="Polar residues" evidence="6">
    <location>
        <begin position="133"/>
        <end position="148"/>
    </location>
</feature>
<proteinExistence type="predicted"/>
<evidence type="ECO:0000313" key="8">
    <source>
        <dbReference type="Ensembl" id="ENSSFOP00015001620.1"/>
    </source>
</evidence>
<protein>
    <recommendedName>
        <fullName evidence="7">PHD-type domain-containing protein</fullName>
    </recommendedName>
</protein>
<dbReference type="SUPFAM" id="SSF57903">
    <property type="entry name" value="FYVE/PHD zinc finger"/>
    <property type="match status" value="1"/>
</dbReference>
<dbReference type="InterPro" id="IPR011011">
    <property type="entry name" value="Znf_FYVE_PHD"/>
</dbReference>
<dbReference type="GeneTree" id="ENSGT00950000182865"/>
<comment type="subcellular location">
    <subcellularLocation>
        <location evidence="1">Nucleus</location>
    </subcellularLocation>
</comment>
<feature type="region of interest" description="Disordered" evidence="6">
    <location>
        <begin position="131"/>
        <end position="191"/>
    </location>
</feature>
<dbReference type="InterPro" id="IPR001965">
    <property type="entry name" value="Znf_PHD"/>
</dbReference>
<evidence type="ECO:0000313" key="9">
    <source>
        <dbReference type="Proteomes" id="UP000694397"/>
    </source>
</evidence>
<sequence length="414" mass="45970">METLPTIVCGFCHESEESKITGPILKKNSVVAHENCLFFSSGIYNKNTPDTDDLEGFEEQDVIQEMKRGKFLKCHKCKKSGATVGCEVKKCKRSYHYSCAIHDKAQRVENIKKGVFKLYCELHRQSPTREINFKNSTAEQSTKTGNSDRAQDLEIPAKRRRQHTLQGHTRKVRRSILYSDDSSSSDGHEQYDCEQAPLENDLEEKACSVTKQIVKADKTSTYTDEAQPSTSANLSLAYSENQDETDIDSDQGSQSLLVPFNIKKVETLAPSPPAPDISPCSSSARPVSLGSHFWSKCHEAGCLESIFSTFISSMISLSEKILNKQASNEECDLYFKVLIASGVLPDIITRKEQDLKEKMSSLEKEREALQTALSVISSVSKTSAFPVSHQSGEHRSSEGCSRCQNGTSTPNNPS</sequence>
<evidence type="ECO:0000256" key="2">
    <source>
        <dbReference type="ARBA" id="ARBA00022723"/>
    </source>
</evidence>
<evidence type="ECO:0000256" key="1">
    <source>
        <dbReference type="ARBA" id="ARBA00004123"/>
    </source>
</evidence>
<gene>
    <name evidence="8" type="primary">phf11</name>
</gene>
<keyword evidence="9" id="KW-1185">Reference proteome</keyword>